<dbReference type="EMBL" id="VSRR010066266">
    <property type="protein sequence ID" value="MPC84733.1"/>
    <property type="molecule type" value="Genomic_DNA"/>
</dbReference>
<dbReference type="Proteomes" id="UP000324222">
    <property type="component" value="Unassembled WGS sequence"/>
</dbReference>
<evidence type="ECO:0000313" key="2">
    <source>
        <dbReference type="Proteomes" id="UP000324222"/>
    </source>
</evidence>
<evidence type="ECO:0000313" key="1">
    <source>
        <dbReference type="EMBL" id="MPC84733.1"/>
    </source>
</evidence>
<sequence length="91" mass="10155">MSLLSSLPPPLKKNQTDLYHQNIFILNTGEASHPSHPQVIALRKGTPVLVDTNPLLGERRELEQLMKLIELIDFSSTVNGQEGKGQKNLVR</sequence>
<reference evidence="1 2" key="1">
    <citation type="submission" date="2019-05" db="EMBL/GenBank/DDBJ databases">
        <title>Another draft genome of Portunus trituberculatus and its Hox gene families provides insights of decapod evolution.</title>
        <authorList>
            <person name="Jeong J.-H."/>
            <person name="Song I."/>
            <person name="Kim S."/>
            <person name="Choi T."/>
            <person name="Kim D."/>
            <person name="Ryu S."/>
            <person name="Kim W."/>
        </authorList>
    </citation>
    <scope>NUCLEOTIDE SEQUENCE [LARGE SCALE GENOMIC DNA]</scope>
    <source>
        <tissue evidence="1">Muscle</tissue>
    </source>
</reference>
<keyword evidence="2" id="KW-1185">Reference proteome</keyword>
<protein>
    <submittedName>
        <fullName evidence="1">Uncharacterized protein</fullName>
    </submittedName>
</protein>
<comment type="caution">
    <text evidence="1">The sequence shown here is derived from an EMBL/GenBank/DDBJ whole genome shotgun (WGS) entry which is preliminary data.</text>
</comment>
<dbReference type="AlphaFoldDB" id="A0A5B7IQQ7"/>
<organism evidence="1 2">
    <name type="scientific">Portunus trituberculatus</name>
    <name type="common">Swimming crab</name>
    <name type="synonym">Neptunus trituberculatus</name>
    <dbReference type="NCBI Taxonomy" id="210409"/>
    <lineage>
        <taxon>Eukaryota</taxon>
        <taxon>Metazoa</taxon>
        <taxon>Ecdysozoa</taxon>
        <taxon>Arthropoda</taxon>
        <taxon>Crustacea</taxon>
        <taxon>Multicrustacea</taxon>
        <taxon>Malacostraca</taxon>
        <taxon>Eumalacostraca</taxon>
        <taxon>Eucarida</taxon>
        <taxon>Decapoda</taxon>
        <taxon>Pleocyemata</taxon>
        <taxon>Brachyura</taxon>
        <taxon>Eubrachyura</taxon>
        <taxon>Portunoidea</taxon>
        <taxon>Portunidae</taxon>
        <taxon>Portuninae</taxon>
        <taxon>Portunus</taxon>
    </lineage>
</organism>
<proteinExistence type="predicted"/>
<gene>
    <name evidence="1" type="ORF">E2C01_079482</name>
</gene>
<accession>A0A5B7IQQ7</accession>
<name>A0A5B7IQQ7_PORTR</name>